<dbReference type="PANTHER" id="PTHR30081">
    <property type="entry name" value="PROTEIN-EXPORT MEMBRANE PROTEIN SEC"/>
    <property type="match status" value="1"/>
</dbReference>
<comment type="function">
    <text evidence="10">Part of the Sec protein translocase complex. Interacts with the SecYEG preprotein conducting channel. SecDF uses the proton motive force (PMF) to complete protein translocation after the ATP-dependent function of SecA.</text>
</comment>
<dbReference type="GO" id="GO:0006605">
    <property type="term" value="P:protein targeting"/>
    <property type="evidence" value="ECO:0007669"/>
    <property type="project" value="UniProtKB-UniRule"/>
</dbReference>
<feature type="domain" description="SSD" evidence="11">
    <location>
        <begin position="124"/>
        <end position="288"/>
    </location>
</feature>
<proteinExistence type="inferred from homology"/>
<name>A0A0G0YUR6_9BACT</name>
<comment type="subunit">
    <text evidence="10">Forms a complex with SecD. Part of the essential Sec protein translocation apparatus which comprises SecA, SecYEG and auxiliary proteins SecDF. Other proteins may also be involved.</text>
</comment>
<dbReference type="Proteomes" id="UP000034753">
    <property type="component" value="Unassembled WGS sequence"/>
</dbReference>
<dbReference type="InterPro" id="IPR022645">
    <property type="entry name" value="SecD/SecF_bac"/>
</dbReference>
<dbReference type="Gene3D" id="1.20.1640.10">
    <property type="entry name" value="Multidrug efflux transporter AcrB transmembrane domain"/>
    <property type="match status" value="1"/>
</dbReference>
<comment type="subcellular location">
    <subcellularLocation>
        <location evidence="1 10">Cell membrane</location>
        <topology evidence="1 10">Multi-pass membrane protein</topology>
    </subcellularLocation>
</comment>
<evidence type="ECO:0000256" key="6">
    <source>
        <dbReference type="ARBA" id="ARBA00022927"/>
    </source>
</evidence>
<evidence type="ECO:0000256" key="3">
    <source>
        <dbReference type="ARBA" id="ARBA00022475"/>
    </source>
</evidence>
<dbReference type="PATRIC" id="fig|1618429.3.peg.565"/>
<comment type="similarity">
    <text evidence="10">Belongs to the SecD/SecF family. SecF subfamily.</text>
</comment>
<dbReference type="InterPro" id="IPR048634">
    <property type="entry name" value="SecD_SecF_C"/>
</dbReference>
<dbReference type="GO" id="GO:0005886">
    <property type="term" value="C:plasma membrane"/>
    <property type="evidence" value="ECO:0007669"/>
    <property type="project" value="UniProtKB-SubCell"/>
</dbReference>
<keyword evidence="3 10" id="KW-1003">Cell membrane</keyword>
<accession>A0A0G0YUR6</accession>
<evidence type="ECO:0000259" key="11">
    <source>
        <dbReference type="PROSITE" id="PS50156"/>
    </source>
</evidence>
<feature type="transmembrane region" description="Helical" evidence="10">
    <location>
        <begin position="187"/>
        <end position="208"/>
    </location>
</feature>
<dbReference type="Pfam" id="PF07549">
    <property type="entry name" value="Sec_GG"/>
    <property type="match status" value="1"/>
</dbReference>
<reference evidence="12 13" key="1">
    <citation type="journal article" date="2015" name="Nature">
        <title>rRNA introns, odd ribosomes, and small enigmatic genomes across a large radiation of phyla.</title>
        <authorList>
            <person name="Brown C.T."/>
            <person name="Hug L.A."/>
            <person name="Thomas B.C."/>
            <person name="Sharon I."/>
            <person name="Castelle C.J."/>
            <person name="Singh A."/>
            <person name="Wilkins M.J."/>
            <person name="Williams K.H."/>
            <person name="Banfield J.F."/>
        </authorList>
    </citation>
    <scope>NUCLEOTIDE SEQUENCE [LARGE SCALE GENOMIC DNA]</scope>
</reference>
<dbReference type="HAMAP" id="MF_01464_B">
    <property type="entry name" value="SecF_B"/>
    <property type="match status" value="1"/>
</dbReference>
<dbReference type="SUPFAM" id="SSF82866">
    <property type="entry name" value="Multidrug efflux transporter AcrB transmembrane domain"/>
    <property type="match status" value="1"/>
</dbReference>
<evidence type="ECO:0000256" key="2">
    <source>
        <dbReference type="ARBA" id="ARBA00022448"/>
    </source>
</evidence>
<gene>
    <name evidence="10" type="primary">secF</name>
    <name evidence="12" type="ORF">UU67_C0025G0007</name>
</gene>
<feature type="transmembrane region" description="Helical" evidence="10">
    <location>
        <begin position="155"/>
        <end position="181"/>
    </location>
</feature>
<dbReference type="AlphaFoldDB" id="A0A0G0YUR6"/>
<dbReference type="GO" id="GO:0015450">
    <property type="term" value="F:protein-transporting ATPase activity"/>
    <property type="evidence" value="ECO:0007669"/>
    <property type="project" value="InterPro"/>
</dbReference>
<dbReference type="PRINTS" id="PR01755">
    <property type="entry name" value="SECFTRNLCASE"/>
</dbReference>
<dbReference type="PANTHER" id="PTHR30081:SF8">
    <property type="entry name" value="PROTEIN TRANSLOCASE SUBUNIT SECF"/>
    <property type="match status" value="1"/>
</dbReference>
<keyword evidence="8 10" id="KW-0811">Translocation</keyword>
<evidence type="ECO:0000256" key="8">
    <source>
        <dbReference type="ARBA" id="ARBA00023010"/>
    </source>
</evidence>
<evidence type="ECO:0000313" key="12">
    <source>
        <dbReference type="EMBL" id="KKS13416.1"/>
    </source>
</evidence>
<dbReference type="Pfam" id="PF02355">
    <property type="entry name" value="SecD_SecF_C"/>
    <property type="match status" value="1"/>
</dbReference>
<evidence type="ECO:0000256" key="7">
    <source>
        <dbReference type="ARBA" id="ARBA00022989"/>
    </source>
</evidence>
<keyword evidence="5 10" id="KW-0812">Transmembrane</keyword>
<evidence type="ECO:0000256" key="9">
    <source>
        <dbReference type="ARBA" id="ARBA00023136"/>
    </source>
</evidence>
<comment type="caution">
    <text evidence="12">The sequence shown here is derived from an EMBL/GenBank/DDBJ whole genome shotgun (WGS) entry which is preliminary data.</text>
</comment>
<feature type="transmembrane region" description="Helical" evidence="10">
    <location>
        <begin position="124"/>
        <end position="143"/>
    </location>
</feature>
<keyword evidence="9 10" id="KW-0472">Membrane</keyword>
<dbReference type="EMBL" id="LCBN01000025">
    <property type="protein sequence ID" value="KKS13416.1"/>
    <property type="molecule type" value="Genomic_DNA"/>
</dbReference>
<protein>
    <recommendedName>
        <fullName evidence="10">Protein-export membrane protein SecF</fullName>
    </recommendedName>
</protein>
<feature type="transmembrane region" description="Helical" evidence="10">
    <location>
        <begin position="239"/>
        <end position="256"/>
    </location>
</feature>
<organism evidence="12 13">
    <name type="scientific">Candidatus Daviesbacteria bacterium GW2011_GWB1_41_5</name>
    <dbReference type="NCBI Taxonomy" id="1618429"/>
    <lineage>
        <taxon>Bacteria</taxon>
        <taxon>Candidatus Daviesiibacteriota</taxon>
    </lineage>
</organism>
<evidence type="ECO:0000256" key="5">
    <source>
        <dbReference type="ARBA" id="ARBA00022692"/>
    </source>
</evidence>
<dbReference type="InterPro" id="IPR005665">
    <property type="entry name" value="SecF_bac"/>
</dbReference>
<dbReference type="PROSITE" id="PS50156">
    <property type="entry name" value="SSD"/>
    <property type="match status" value="1"/>
</dbReference>
<sequence length="295" mass="32701">MLNLMGKKWWFFVLSLVIILPGTISLFLYGLNLGVDFTGGALLEYKFERSINKDNLHEKIVKQNIEVSSIADSGNNTYIIKTKPVDGQKILEVKKELEKDFGKAEEVRVENIGPIIGAETTRNAFLAVIVASFAIIIYLALSFRKVPKPASSLRFGITAVIALLHDVLVLVGVFSLLGHFLKVEVDVLFVTATLTVIGFSVHDTIVVFDRIRENLPKHLSRRFEEVANISITQTLARSLNTSLTVVFVLLALLLFGGETIRWFVVALLVGIVSGTYSSIFNATALLVLWEEKLGH</sequence>
<feature type="transmembrane region" description="Helical" evidence="10">
    <location>
        <begin position="262"/>
        <end position="289"/>
    </location>
</feature>
<dbReference type="InterPro" id="IPR022646">
    <property type="entry name" value="SecD/SecF_CS"/>
</dbReference>
<evidence type="ECO:0000256" key="10">
    <source>
        <dbReference type="HAMAP-Rule" id="MF_01464"/>
    </source>
</evidence>
<evidence type="ECO:0000256" key="4">
    <source>
        <dbReference type="ARBA" id="ARBA00022519"/>
    </source>
</evidence>
<evidence type="ECO:0000313" key="13">
    <source>
        <dbReference type="Proteomes" id="UP000034753"/>
    </source>
</evidence>
<dbReference type="GO" id="GO:0065002">
    <property type="term" value="P:intracellular protein transmembrane transport"/>
    <property type="evidence" value="ECO:0007669"/>
    <property type="project" value="UniProtKB-UniRule"/>
</dbReference>
<dbReference type="InterPro" id="IPR000731">
    <property type="entry name" value="SSD"/>
</dbReference>
<keyword evidence="4" id="KW-0997">Cell inner membrane</keyword>
<keyword evidence="2 10" id="KW-0813">Transport</keyword>
<keyword evidence="6 10" id="KW-0653">Protein transport</keyword>
<dbReference type="NCBIfam" id="TIGR00966">
    <property type="entry name" value="transloc_SecF"/>
    <property type="match status" value="1"/>
</dbReference>
<evidence type="ECO:0000256" key="1">
    <source>
        <dbReference type="ARBA" id="ARBA00004651"/>
    </source>
</evidence>
<feature type="transmembrane region" description="Helical" evidence="10">
    <location>
        <begin position="9"/>
        <end position="31"/>
    </location>
</feature>
<dbReference type="GO" id="GO:0043952">
    <property type="term" value="P:protein transport by the Sec complex"/>
    <property type="evidence" value="ECO:0007669"/>
    <property type="project" value="UniProtKB-UniRule"/>
</dbReference>
<dbReference type="InterPro" id="IPR022813">
    <property type="entry name" value="SecD/SecF_arch_bac"/>
</dbReference>
<keyword evidence="7 10" id="KW-1133">Transmembrane helix</keyword>